<comment type="catalytic activity">
    <reaction evidence="1 9">
        <text>Endohydrolysis of (1-&gt;4)-beta-D-xylosidic linkages in xylans.</text>
        <dbReference type="EC" id="3.2.1.8"/>
    </reaction>
</comment>
<evidence type="ECO:0000313" key="13">
    <source>
        <dbReference type="Proteomes" id="UP001214250"/>
    </source>
</evidence>
<sequence>MCKKSLLLLCVLLPIYLPAETRNLSDYKLTGQGTFTANDQGFVITNKLINITHMGTIVGTKLKFDSSAGMYGVLKFTLQSMGTREFGRFRLLIKGQGKALLKKVIYCDRERRTYEIPVFIPKKVQKLELLFCVSKFIQGLSFEDLSFQQQRNKDFALVNPLTEKMWAYEGMDANAEWRHEANLRIEHNRKANLKIILEGKSTGLKIKYEMKKHAFPFGTAVRLDTLAAATEDSQRYKKELLSLFNSAVPGRFLKWRMWDNWPRSKVVAQLKWLQDQDLEIRGHALVWAGWTHLPKGLERYQDNKEKLDQMVNHHIKRAVLETKDLLSEWDVINEPYDNNDLMDLLGKDKMVEWFDLAHKLAPELELYINDYDILAYPGAAHAKKYFEILAYLMAQKTPFHGIGLQSHFKEEVTSPQQIYRTLNDLAQFNKKIKITEHDFISDSPEFQAAFMRDFLTVCFSHPKVAGINQWGFWEGAHWRSRAALFNQDWSERKNLKAYKALVFDEWWTRGEALVDEVGEINFRGFKGDYEIQVYSKDNKLLKSLIFTLTNDDSILRLRL</sequence>
<dbReference type="Pfam" id="PF00331">
    <property type="entry name" value="Glyco_hydro_10"/>
    <property type="match status" value="1"/>
</dbReference>
<organism evidence="12 13">
    <name type="scientific">Lentisphaera profundi</name>
    <dbReference type="NCBI Taxonomy" id="1658616"/>
    <lineage>
        <taxon>Bacteria</taxon>
        <taxon>Pseudomonadati</taxon>
        <taxon>Lentisphaerota</taxon>
        <taxon>Lentisphaeria</taxon>
        <taxon>Lentisphaerales</taxon>
        <taxon>Lentisphaeraceae</taxon>
        <taxon>Lentisphaera</taxon>
    </lineage>
</organism>
<keyword evidence="5 9" id="KW-0378">Hydrolase</keyword>
<dbReference type="RefSeq" id="WP_274153348.1">
    <property type="nucleotide sequence ID" value="NZ_CP117812.1"/>
</dbReference>
<evidence type="ECO:0000256" key="3">
    <source>
        <dbReference type="ARBA" id="ARBA00022651"/>
    </source>
</evidence>
<keyword evidence="8 9" id="KW-0624">Polysaccharide degradation</keyword>
<evidence type="ECO:0000256" key="7">
    <source>
        <dbReference type="ARBA" id="ARBA00023295"/>
    </source>
</evidence>
<evidence type="ECO:0000256" key="6">
    <source>
        <dbReference type="ARBA" id="ARBA00023277"/>
    </source>
</evidence>
<evidence type="ECO:0000256" key="1">
    <source>
        <dbReference type="ARBA" id="ARBA00000681"/>
    </source>
</evidence>
<comment type="similarity">
    <text evidence="2 9">Belongs to the glycosyl hydrolase 10 (cellulase F) family.</text>
</comment>
<gene>
    <name evidence="12" type="ORF">PQO03_21945</name>
</gene>
<keyword evidence="13" id="KW-1185">Reference proteome</keyword>
<evidence type="ECO:0000256" key="4">
    <source>
        <dbReference type="ARBA" id="ARBA00022729"/>
    </source>
</evidence>
<evidence type="ECO:0000256" key="10">
    <source>
        <dbReference type="SAM" id="SignalP"/>
    </source>
</evidence>
<keyword evidence="4 10" id="KW-0732">Signal</keyword>
<dbReference type="PROSITE" id="PS51760">
    <property type="entry name" value="GH10_2"/>
    <property type="match status" value="1"/>
</dbReference>
<evidence type="ECO:0000256" key="8">
    <source>
        <dbReference type="ARBA" id="ARBA00023326"/>
    </source>
</evidence>
<dbReference type="SMART" id="SM00633">
    <property type="entry name" value="Glyco_10"/>
    <property type="match status" value="1"/>
</dbReference>
<evidence type="ECO:0000256" key="5">
    <source>
        <dbReference type="ARBA" id="ARBA00022801"/>
    </source>
</evidence>
<dbReference type="PANTHER" id="PTHR31490:SF88">
    <property type="entry name" value="BETA-XYLANASE"/>
    <property type="match status" value="1"/>
</dbReference>
<dbReference type="SUPFAM" id="SSF51445">
    <property type="entry name" value="(Trans)glycosidases"/>
    <property type="match status" value="1"/>
</dbReference>
<feature type="domain" description="GH10" evidence="11">
    <location>
        <begin position="220"/>
        <end position="504"/>
    </location>
</feature>
<protein>
    <recommendedName>
        <fullName evidence="9">Beta-xylanase</fullName>
        <ecNumber evidence="9">3.2.1.8</ecNumber>
    </recommendedName>
</protein>
<dbReference type="InterPro" id="IPR044846">
    <property type="entry name" value="GH10"/>
</dbReference>
<evidence type="ECO:0000256" key="2">
    <source>
        <dbReference type="ARBA" id="ARBA00007495"/>
    </source>
</evidence>
<accession>A0ABY7VWK8</accession>
<dbReference type="EC" id="3.2.1.8" evidence="9"/>
<dbReference type="EMBL" id="CP117812">
    <property type="protein sequence ID" value="WDE98477.1"/>
    <property type="molecule type" value="Genomic_DNA"/>
</dbReference>
<feature type="signal peptide" evidence="10">
    <location>
        <begin position="1"/>
        <end position="19"/>
    </location>
</feature>
<dbReference type="Gene3D" id="3.20.20.80">
    <property type="entry name" value="Glycosidases"/>
    <property type="match status" value="1"/>
</dbReference>
<evidence type="ECO:0000256" key="9">
    <source>
        <dbReference type="RuleBase" id="RU361174"/>
    </source>
</evidence>
<name>A0ABY7VWK8_9BACT</name>
<keyword evidence="7 9" id="KW-0326">Glycosidase</keyword>
<keyword evidence="3" id="KW-0858">Xylan degradation</keyword>
<reference evidence="12 13" key="1">
    <citation type="submission" date="2023-02" db="EMBL/GenBank/DDBJ databases">
        <title>Genome sequence of Lentisphaera profundi SAORIC-696.</title>
        <authorList>
            <person name="Kim e."/>
            <person name="Cho J.-C."/>
            <person name="Choi A."/>
            <person name="Kang I."/>
        </authorList>
    </citation>
    <scope>NUCLEOTIDE SEQUENCE [LARGE SCALE GENOMIC DNA]</scope>
    <source>
        <strain evidence="12 13">SAORIC-696</strain>
    </source>
</reference>
<dbReference type="InterPro" id="IPR017853">
    <property type="entry name" value="GH"/>
</dbReference>
<proteinExistence type="inferred from homology"/>
<feature type="chain" id="PRO_5047313072" description="Beta-xylanase" evidence="10">
    <location>
        <begin position="20"/>
        <end position="559"/>
    </location>
</feature>
<dbReference type="PANTHER" id="PTHR31490">
    <property type="entry name" value="GLYCOSYL HYDROLASE"/>
    <property type="match status" value="1"/>
</dbReference>
<dbReference type="PRINTS" id="PR00134">
    <property type="entry name" value="GLHYDRLASE10"/>
</dbReference>
<dbReference type="InterPro" id="IPR001000">
    <property type="entry name" value="GH10_dom"/>
</dbReference>
<keyword evidence="6 9" id="KW-0119">Carbohydrate metabolism</keyword>
<dbReference type="Proteomes" id="UP001214250">
    <property type="component" value="Chromosome 2"/>
</dbReference>
<evidence type="ECO:0000313" key="12">
    <source>
        <dbReference type="EMBL" id="WDE98477.1"/>
    </source>
</evidence>
<evidence type="ECO:0000259" key="11">
    <source>
        <dbReference type="PROSITE" id="PS51760"/>
    </source>
</evidence>